<feature type="region of interest" description="Disordered" evidence="1">
    <location>
        <begin position="175"/>
        <end position="198"/>
    </location>
</feature>
<reference evidence="2 3" key="1">
    <citation type="submission" date="2019-03" db="EMBL/GenBank/DDBJ databases">
        <title>Complete Genome Sequence of Allofrancisella frigidaquae Strain SYSU 10HL1970 Isolated from Water-Cooling Systems in China.</title>
        <authorList>
            <person name="Ohrman C."/>
            <person name="Uneklint I."/>
            <person name="Sjodin A."/>
        </authorList>
    </citation>
    <scope>NUCLEOTIDE SEQUENCE [LARGE SCALE GENOMIC DNA]</scope>
    <source>
        <strain evidence="2 3">SYSU 10HL1970</strain>
    </source>
</reference>
<gene>
    <name evidence="2" type="ORF">E3E15_01185</name>
</gene>
<accession>A0A6M3HUX7</accession>
<evidence type="ECO:0000313" key="3">
    <source>
        <dbReference type="Proteomes" id="UP000503320"/>
    </source>
</evidence>
<dbReference type="RefSeq" id="WP_172106285.1">
    <property type="nucleotide sequence ID" value="NZ_CP038017.1"/>
</dbReference>
<dbReference type="KEGG" id="afri:E3E15_01185"/>
<evidence type="ECO:0000313" key="2">
    <source>
        <dbReference type="EMBL" id="QIV94042.1"/>
    </source>
</evidence>
<organism evidence="2 3">
    <name type="scientific">Allofrancisella frigidaquae</name>
    <dbReference type="NCBI Taxonomy" id="1085644"/>
    <lineage>
        <taxon>Bacteria</taxon>
        <taxon>Pseudomonadati</taxon>
        <taxon>Pseudomonadota</taxon>
        <taxon>Gammaproteobacteria</taxon>
        <taxon>Thiotrichales</taxon>
        <taxon>Francisellaceae</taxon>
        <taxon>Allofrancisella</taxon>
    </lineage>
</organism>
<dbReference type="EMBL" id="CP038017">
    <property type="protein sequence ID" value="QIV94042.1"/>
    <property type="molecule type" value="Genomic_DNA"/>
</dbReference>
<proteinExistence type="predicted"/>
<dbReference type="AlphaFoldDB" id="A0A6M3HUX7"/>
<evidence type="ECO:0000256" key="1">
    <source>
        <dbReference type="SAM" id="MobiDB-lite"/>
    </source>
</evidence>
<sequence length="265" mass="29042">MRKIMLLIACGICSLGVAYSGDSVIKLYFVNDSIDPIDFSLDIYSGGGEGPGAFFRLQNGPHVGSMYHAGFGKLGTSLTNGKYFFPDQKTLVRNYTQRDGYNDYVAFGVLNGLTGKVKGLNYKSSPSGWHYCNLFPGDSPTVYMYRGDELVVIPKKSGKCTFKVTEENGELASWVGDDHSPTKITPDNPTGKLGKSTNNIDSSVENITNSSNSSNKVTNSNQFDISVSGEDGRVNYQIKLQENPELDQQLDDKYFAITGIHRAHI</sequence>
<protein>
    <submittedName>
        <fullName evidence="2">Uncharacterized protein</fullName>
    </submittedName>
</protein>
<dbReference type="Proteomes" id="UP000503320">
    <property type="component" value="Chromosome"/>
</dbReference>
<name>A0A6M3HUX7_9GAMM</name>
<keyword evidence="3" id="KW-1185">Reference proteome</keyword>